<keyword evidence="2" id="KW-1185">Reference proteome</keyword>
<protein>
    <submittedName>
        <fullName evidence="1">Uncharacterized protein</fullName>
    </submittedName>
</protein>
<proteinExistence type="predicted"/>
<comment type="caution">
    <text evidence="1">The sequence shown here is derived from an EMBL/GenBank/DDBJ whole genome shotgun (WGS) entry which is preliminary data.</text>
</comment>
<organism evidence="1 2">
    <name type="scientific">Rhododendron molle</name>
    <name type="common">Chinese azalea</name>
    <name type="synonym">Azalea mollis</name>
    <dbReference type="NCBI Taxonomy" id="49168"/>
    <lineage>
        <taxon>Eukaryota</taxon>
        <taxon>Viridiplantae</taxon>
        <taxon>Streptophyta</taxon>
        <taxon>Embryophyta</taxon>
        <taxon>Tracheophyta</taxon>
        <taxon>Spermatophyta</taxon>
        <taxon>Magnoliopsida</taxon>
        <taxon>eudicotyledons</taxon>
        <taxon>Gunneridae</taxon>
        <taxon>Pentapetalae</taxon>
        <taxon>asterids</taxon>
        <taxon>Ericales</taxon>
        <taxon>Ericaceae</taxon>
        <taxon>Ericoideae</taxon>
        <taxon>Rhodoreae</taxon>
        <taxon>Rhododendron</taxon>
    </lineage>
</organism>
<sequence>MAGRIADGSNGNTAIDFYRQFKDDVKIMKKMGLEAFRFSISWSRILPCGQLNLGINKEGIRFYNELIDELIANGITPFATLFHWDVPQALEDAYGGFLSSKIVFVDPVVNGRYPQSMRKFVGNRLPEFSDIESEKLKGSYDFLGINYYTAQYVADASNSQVEKLSYVTDPKAGCGRIYVYPQGIYEIMMYIKKKYRNPIIYITENGLGEESSLKNRFTEARVDEMRTNYHIDHLRCLRESIDDGVRVKGYFVWSLFDNFEWSVGYTNRFGLIYIEYRDGNFTRYPKGSAIWYMNFLKDKDAEALKKQLVVPGK</sequence>
<dbReference type="Proteomes" id="UP001062846">
    <property type="component" value="Chromosome 13"/>
</dbReference>
<evidence type="ECO:0000313" key="2">
    <source>
        <dbReference type="Proteomes" id="UP001062846"/>
    </source>
</evidence>
<gene>
    <name evidence="1" type="ORF">RHMOL_Rhmol13G0300500</name>
</gene>
<accession>A0ACC0LCP2</accession>
<name>A0ACC0LCP2_RHOML</name>
<dbReference type="EMBL" id="CM046400">
    <property type="protein sequence ID" value="KAI8526342.1"/>
    <property type="molecule type" value="Genomic_DNA"/>
</dbReference>
<evidence type="ECO:0000313" key="1">
    <source>
        <dbReference type="EMBL" id="KAI8526342.1"/>
    </source>
</evidence>
<reference evidence="1" key="1">
    <citation type="submission" date="2022-02" db="EMBL/GenBank/DDBJ databases">
        <title>Plant Genome Project.</title>
        <authorList>
            <person name="Zhang R.-G."/>
        </authorList>
    </citation>
    <scope>NUCLEOTIDE SEQUENCE</scope>
    <source>
        <strain evidence="1">AT1</strain>
    </source>
</reference>